<dbReference type="EMBL" id="VSRR010034756">
    <property type="protein sequence ID" value="MPC72446.1"/>
    <property type="molecule type" value="Genomic_DNA"/>
</dbReference>
<name>A0A5B7HRI2_PORTR</name>
<organism evidence="1 2">
    <name type="scientific">Portunus trituberculatus</name>
    <name type="common">Swimming crab</name>
    <name type="synonym">Neptunus trituberculatus</name>
    <dbReference type="NCBI Taxonomy" id="210409"/>
    <lineage>
        <taxon>Eukaryota</taxon>
        <taxon>Metazoa</taxon>
        <taxon>Ecdysozoa</taxon>
        <taxon>Arthropoda</taxon>
        <taxon>Crustacea</taxon>
        <taxon>Multicrustacea</taxon>
        <taxon>Malacostraca</taxon>
        <taxon>Eumalacostraca</taxon>
        <taxon>Eucarida</taxon>
        <taxon>Decapoda</taxon>
        <taxon>Pleocyemata</taxon>
        <taxon>Brachyura</taxon>
        <taxon>Eubrachyura</taxon>
        <taxon>Portunoidea</taxon>
        <taxon>Portunidae</taxon>
        <taxon>Portuninae</taxon>
        <taxon>Portunus</taxon>
    </lineage>
</organism>
<evidence type="ECO:0000313" key="1">
    <source>
        <dbReference type="EMBL" id="MPC72446.1"/>
    </source>
</evidence>
<gene>
    <name evidence="1" type="ORF">E2C01_066751</name>
</gene>
<sequence>MHSTHYTLHYTLHSIRKLHLKQTRKPPCHLHTLRHFVSTLQGSCVMSLDVSYTQRTTILPPTHRHSPVSIPKDASSVSLHTLPKVVQKTRPHYPERQPRQEKIRQTNLFTQFTKEKKMVTEE</sequence>
<evidence type="ECO:0000313" key="2">
    <source>
        <dbReference type="Proteomes" id="UP000324222"/>
    </source>
</evidence>
<reference evidence="1 2" key="1">
    <citation type="submission" date="2019-05" db="EMBL/GenBank/DDBJ databases">
        <title>Another draft genome of Portunus trituberculatus and its Hox gene families provides insights of decapod evolution.</title>
        <authorList>
            <person name="Jeong J.-H."/>
            <person name="Song I."/>
            <person name="Kim S."/>
            <person name="Choi T."/>
            <person name="Kim D."/>
            <person name="Ryu S."/>
            <person name="Kim W."/>
        </authorList>
    </citation>
    <scope>NUCLEOTIDE SEQUENCE [LARGE SCALE GENOMIC DNA]</scope>
    <source>
        <tissue evidence="1">Muscle</tissue>
    </source>
</reference>
<accession>A0A5B7HRI2</accession>
<proteinExistence type="predicted"/>
<protein>
    <submittedName>
        <fullName evidence="1">Uncharacterized protein</fullName>
    </submittedName>
</protein>
<comment type="caution">
    <text evidence="1">The sequence shown here is derived from an EMBL/GenBank/DDBJ whole genome shotgun (WGS) entry which is preliminary data.</text>
</comment>
<dbReference type="Proteomes" id="UP000324222">
    <property type="component" value="Unassembled WGS sequence"/>
</dbReference>
<dbReference type="AlphaFoldDB" id="A0A5B7HRI2"/>
<keyword evidence="2" id="KW-1185">Reference proteome</keyword>